<keyword evidence="6" id="KW-1185">Reference proteome</keyword>
<dbReference type="Proteomes" id="UP000076858">
    <property type="component" value="Unassembled WGS sequence"/>
</dbReference>
<dbReference type="GO" id="GO:0030424">
    <property type="term" value="C:axon"/>
    <property type="evidence" value="ECO:0007669"/>
    <property type="project" value="TreeGrafter"/>
</dbReference>
<evidence type="ECO:0000256" key="4">
    <source>
        <dbReference type="SAM" id="MobiDB-lite"/>
    </source>
</evidence>
<dbReference type="InterPro" id="IPR011680">
    <property type="entry name" value="FEZ"/>
</dbReference>
<evidence type="ECO:0000313" key="5">
    <source>
        <dbReference type="EMBL" id="KZS02989.1"/>
    </source>
</evidence>
<dbReference type="EMBL" id="LRGB01003375">
    <property type="protein sequence ID" value="KZS02989.1"/>
    <property type="molecule type" value="Genomic_DNA"/>
</dbReference>
<accession>A0A164K6N8</accession>
<evidence type="ECO:0000313" key="6">
    <source>
        <dbReference type="Proteomes" id="UP000076858"/>
    </source>
</evidence>
<comment type="similarity">
    <text evidence="1">Belongs to the zygin family.</text>
</comment>
<feature type="region of interest" description="Disordered" evidence="4">
    <location>
        <begin position="304"/>
        <end position="329"/>
    </location>
</feature>
<dbReference type="STRING" id="35525.A0A164K6N8"/>
<dbReference type="PANTHER" id="PTHR12394:SF12">
    <property type="entry name" value="LD08195P"/>
    <property type="match status" value="1"/>
</dbReference>
<dbReference type="OrthoDB" id="7959977at2759"/>
<reference evidence="5 6" key="1">
    <citation type="submission" date="2016-03" db="EMBL/GenBank/DDBJ databases">
        <title>EvidentialGene: Evidence-directed Construction of Genes on Genomes.</title>
        <authorList>
            <person name="Gilbert D.G."/>
            <person name="Choi J.-H."/>
            <person name="Mockaitis K."/>
            <person name="Colbourne J."/>
            <person name="Pfrender M."/>
        </authorList>
    </citation>
    <scope>NUCLEOTIDE SEQUENCE [LARGE SCALE GENOMIC DNA]</scope>
    <source>
        <strain evidence="5 6">Xinb3</strain>
        <tissue evidence="5">Complete organism</tissue>
    </source>
</reference>
<organism evidence="5 6">
    <name type="scientific">Daphnia magna</name>
    <dbReference type="NCBI Taxonomy" id="35525"/>
    <lineage>
        <taxon>Eukaryota</taxon>
        <taxon>Metazoa</taxon>
        <taxon>Ecdysozoa</taxon>
        <taxon>Arthropoda</taxon>
        <taxon>Crustacea</taxon>
        <taxon>Branchiopoda</taxon>
        <taxon>Diplostraca</taxon>
        <taxon>Cladocera</taxon>
        <taxon>Anomopoda</taxon>
        <taxon>Daphniidae</taxon>
        <taxon>Daphnia</taxon>
    </lineage>
</organism>
<sequence length="389" mass="43754">MAELSAEAPLAYSEEWNEFSDFQQAVELNNGNDNGYTTNNSPPPRNKALDNVKKMESSSTNNMADHFGETSSSLSTSLEDLVNTFDDKITKCFRDLDQNVESLAPVQIRNQDDIINESQMWWTLTGNYGNILPIDWSKSMTRRLHLPTLQLCDRQKHSQEVDTLSDEDEAVASDLDLHALIVAQNPPDLDIEPLQSAEEVIKEIDDLMQDPSSPEMSENMHQSPDTPECSMPYRLSNAIHQEKLETWSVGQLNELLSELEWRVQHHSETLIAELALRDELEYEKELKNTFISLLLNVQNKRRQMTANQKKPATNATTPTGKNGNKIGSGFSSQTDCKYITTVIPYHPGNGPPSNPTVQVLIKILRAIVEDSPTVPTLLTDYILKVLCPT</sequence>
<evidence type="ECO:0000256" key="1">
    <source>
        <dbReference type="ARBA" id="ARBA00006788"/>
    </source>
</evidence>
<gene>
    <name evidence="5" type="ORF">APZ42_034452</name>
</gene>
<name>A0A164K6N8_9CRUS</name>
<keyword evidence="3" id="KW-0175">Coiled coil</keyword>
<dbReference type="AlphaFoldDB" id="A0A164K6N8"/>
<evidence type="ECO:0000256" key="3">
    <source>
        <dbReference type="ARBA" id="ARBA00023054"/>
    </source>
</evidence>
<keyword evidence="2" id="KW-0597">Phosphoprotein</keyword>
<protein>
    <submittedName>
        <fullName evidence="5">Fasciculation and elongation protein zeta-2</fullName>
    </submittedName>
</protein>
<dbReference type="GO" id="GO:0005737">
    <property type="term" value="C:cytoplasm"/>
    <property type="evidence" value="ECO:0007669"/>
    <property type="project" value="TreeGrafter"/>
</dbReference>
<feature type="compositionally biased region" description="Polar residues" evidence="4">
    <location>
        <begin position="304"/>
        <end position="322"/>
    </location>
</feature>
<evidence type="ECO:0000256" key="2">
    <source>
        <dbReference type="ARBA" id="ARBA00022553"/>
    </source>
</evidence>
<dbReference type="Pfam" id="PF07763">
    <property type="entry name" value="FEZ"/>
    <property type="match status" value="1"/>
</dbReference>
<dbReference type="PANTHER" id="PTHR12394">
    <property type="entry name" value="ZYGIN"/>
    <property type="match status" value="1"/>
</dbReference>
<proteinExistence type="inferred from homology"/>
<comment type="caution">
    <text evidence="5">The sequence shown here is derived from an EMBL/GenBank/DDBJ whole genome shotgun (WGS) entry which is preliminary data.</text>
</comment>